<dbReference type="PANTHER" id="PTHR11524">
    <property type="entry name" value="60S RIBOSOMAL PROTEIN L7"/>
    <property type="match status" value="1"/>
</dbReference>
<dbReference type="InterPro" id="IPR035808">
    <property type="entry name" value="Ribosomal_uL30_euk_arc"/>
</dbReference>
<keyword evidence="6" id="KW-1185">Reference proteome</keyword>
<evidence type="ECO:0000256" key="1">
    <source>
        <dbReference type="ARBA" id="ARBA00022980"/>
    </source>
</evidence>
<evidence type="ECO:0000313" key="4">
    <source>
        <dbReference type="EMBL" id="KAG7338867.1"/>
    </source>
</evidence>
<evidence type="ECO:0000313" key="5">
    <source>
        <dbReference type="EMBL" id="KAG7366161.1"/>
    </source>
</evidence>
<dbReference type="EMBL" id="JAGRRH010000046">
    <property type="protein sequence ID" value="KAG7338867.1"/>
    <property type="molecule type" value="Genomic_DNA"/>
</dbReference>
<evidence type="ECO:0000259" key="3">
    <source>
        <dbReference type="Pfam" id="PF00327"/>
    </source>
</evidence>
<organism evidence="4 6">
    <name type="scientific">Nitzschia inconspicua</name>
    <dbReference type="NCBI Taxonomy" id="303405"/>
    <lineage>
        <taxon>Eukaryota</taxon>
        <taxon>Sar</taxon>
        <taxon>Stramenopiles</taxon>
        <taxon>Ochrophyta</taxon>
        <taxon>Bacillariophyta</taxon>
        <taxon>Bacillariophyceae</taxon>
        <taxon>Bacillariophycidae</taxon>
        <taxon>Bacillariales</taxon>
        <taxon>Bacillariaceae</taxon>
        <taxon>Nitzschia</taxon>
    </lineage>
</organism>
<keyword evidence="1 4" id="KW-0689">Ribosomal protein</keyword>
<sequence>MTSNDKHKDLDLVPESVLKRRHDLDDLKRKRQHLEDLQLVGKKNKGGKKGSYVRKPESVLARAKQRRNECIRYNRIKKKGMQKRASKTPVMKTKEIVEDDNEQVKSISYQANSVGAPYVFCIRIRDDAGNPPRCVRNILNMLRLKEPNTGVFVKYTPTTQRHLHLVEPWVVYGKPSDGIVEDLLERRSYGNVNGDRVPLSDNTIIEQSLGSEHGLICMEDLVHELTGAGEMFDVVAKFLWPFPLSASRSEFEKKLLTMKQGKDYGDKGDEIDEYIKQML</sequence>
<dbReference type="AlphaFoldDB" id="A0A9K3K7W4"/>
<reference evidence="4" key="1">
    <citation type="journal article" date="2021" name="Sci. Rep.">
        <title>Diploid genomic architecture of Nitzschia inconspicua, an elite biomass production diatom.</title>
        <authorList>
            <person name="Oliver A."/>
            <person name="Podell S."/>
            <person name="Pinowska A."/>
            <person name="Traller J.C."/>
            <person name="Smith S.R."/>
            <person name="McClure R."/>
            <person name="Beliaev A."/>
            <person name="Bohutskyi P."/>
            <person name="Hill E.A."/>
            <person name="Rabines A."/>
            <person name="Zheng H."/>
            <person name="Allen L.Z."/>
            <person name="Kuo A."/>
            <person name="Grigoriev I.V."/>
            <person name="Allen A.E."/>
            <person name="Hazlebeck D."/>
            <person name="Allen E.E."/>
        </authorList>
    </citation>
    <scope>NUCLEOTIDE SEQUENCE</scope>
    <source>
        <strain evidence="4">Hildebrandi</strain>
    </source>
</reference>
<dbReference type="Pfam" id="PF00327">
    <property type="entry name" value="Ribosomal_L30"/>
    <property type="match status" value="1"/>
</dbReference>
<dbReference type="GO" id="GO:0022625">
    <property type="term" value="C:cytosolic large ribosomal subunit"/>
    <property type="evidence" value="ECO:0007669"/>
    <property type="project" value="TreeGrafter"/>
</dbReference>
<dbReference type="OrthoDB" id="28644at2759"/>
<evidence type="ECO:0000313" key="6">
    <source>
        <dbReference type="Proteomes" id="UP000693970"/>
    </source>
</evidence>
<evidence type="ECO:0000256" key="2">
    <source>
        <dbReference type="ARBA" id="ARBA00023274"/>
    </source>
</evidence>
<dbReference type="Proteomes" id="UP000693970">
    <property type="component" value="Unassembled WGS sequence"/>
</dbReference>
<protein>
    <submittedName>
        <fullName evidence="4">Ribosomal protein L30p/L7e</fullName>
    </submittedName>
</protein>
<reference evidence="4" key="2">
    <citation type="submission" date="2021-04" db="EMBL/GenBank/DDBJ databases">
        <authorList>
            <person name="Podell S."/>
        </authorList>
    </citation>
    <scope>NUCLEOTIDE SEQUENCE</scope>
    <source>
        <strain evidence="4">Hildebrandi</strain>
    </source>
</reference>
<comment type="caution">
    <text evidence="4">The sequence shown here is derived from an EMBL/GenBank/DDBJ whole genome shotgun (WGS) entry which is preliminary data.</text>
</comment>
<dbReference type="GO" id="GO:0003735">
    <property type="term" value="F:structural constituent of ribosome"/>
    <property type="evidence" value="ECO:0007669"/>
    <property type="project" value="TreeGrafter"/>
</dbReference>
<gene>
    <name evidence="4" type="ORF">IV203_004767</name>
    <name evidence="5" type="ORF">IV203_028831</name>
</gene>
<feature type="domain" description="Large ribosomal subunit protein uL30-like ferredoxin-like fold" evidence="3">
    <location>
        <begin position="120"/>
        <end position="170"/>
    </location>
</feature>
<dbReference type="EMBL" id="JAGRRH010000007">
    <property type="protein sequence ID" value="KAG7366161.1"/>
    <property type="molecule type" value="Genomic_DNA"/>
</dbReference>
<dbReference type="InterPro" id="IPR039699">
    <property type="entry name" value="Ribosomal_uL30"/>
</dbReference>
<name>A0A9K3K7W4_9STRA</name>
<keyword evidence="2" id="KW-0687">Ribonucleoprotein</keyword>
<dbReference type="GO" id="GO:0000463">
    <property type="term" value="P:maturation of LSU-rRNA from tricistronic rRNA transcript (SSU-rRNA, 5.8S rRNA, LSU-rRNA)"/>
    <property type="evidence" value="ECO:0007669"/>
    <property type="project" value="TreeGrafter"/>
</dbReference>
<dbReference type="GO" id="GO:0003723">
    <property type="term" value="F:RNA binding"/>
    <property type="evidence" value="ECO:0007669"/>
    <property type="project" value="TreeGrafter"/>
</dbReference>
<dbReference type="InterPro" id="IPR016082">
    <property type="entry name" value="Ribosomal_uL30_ferredoxin-like"/>
</dbReference>
<dbReference type="PANTHER" id="PTHR11524:SF16">
    <property type="entry name" value="LARGE RIBOSOMAL SUBUNIT PROTEIN UL30"/>
    <property type="match status" value="1"/>
</dbReference>
<accession>A0A9K3K7W4</accession>
<dbReference type="CDD" id="cd01657">
    <property type="entry name" value="Ribosomal_L7_archeal_euk"/>
    <property type="match status" value="1"/>
</dbReference>
<proteinExistence type="predicted"/>